<evidence type="ECO:0000313" key="1">
    <source>
        <dbReference type="EMBL" id="MFC7322889.1"/>
    </source>
</evidence>
<proteinExistence type="predicted"/>
<comment type="caution">
    <text evidence="1">The sequence shown here is derived from an EMBL/GenBank/DDBJ whole genome shotgun (WGS) entry which is preliminary data.</text>
</comment>
<organism evidence="1 2">
    <name type="scientific">Halobacillus campisalis</name>
    <dbReference type="NCBI Taxonomy" id="435909"/>
    <lineage>
        <taxon>Bacteria</taxon>
        <taxon>Bacillati</taxon>
        <taxon>Bacillota</taxon>
        <taxon>Bacilli</taxon>
        <taxon>Bacillales</taxon>
        <taxon>Bacillaceae</taxon>
        <taxon>Halobacillus</taxon>
    </lineage>
</organism>
<evidence type="ECO:0000313" key="2">
    <source>
        <dbReference type="Proteomes" id="UP001596494"/>
    </source>
</evidence>
<protein>
    <recommendedName>
        <fullName evidence="3">DUF2283 domain-containing protein</fullName>
    </recommendedName>
</protein>
<dbReference type="Proteomes" id="UP001596494">
    <property type="component" value="Unassembled WGS sequence"/>
</dbReference>
<name>A0ABW2K9V5_9BACI</name>
<gene>
    <name evidence="1" type="ORF">ACFQMN_18640</name>
</gene>
<dbReference type="RefSeq" id="WP_289215243.1">
    <property type="nucleotide sequence ID" value="NZ_JAPVRC010000002.1"/>
</dbReference>
<keyword evidence="2" id="KW-1185">Reference proteome</keyword>
<accession>A0ABW2K9V5</accession>
<dbReference type="EMBL" id="JBHTBY010000017">
    <property type="protein sequence ID" value="MFC7322889.1"/>
    <property type="molecule type" value="Genomic_DNA"/>
</dbReference>
<sequence>MNIYVLDRYEDTHAILIQKDLFSNEIMILKDRLIEFAKPGDTLSIDFDQMGNLRHVEIILKHSEEAVSDLEGV</sequence>
<evidence type="ECO:0008006" key="3">
    <source>
        <dbReference type="Google" id="ProtNLM"/>
    </source>
</evidence>
<reference evidence="2" key="1">
    <citation type="journal article" date="2019" name="Int. J. Syst. Evol. Microbiol.">
        <title>The Global Catalogue of Microorganisms (GCM) 10K type strain sequencing project: providing services to taxonomists for standard genome sequencing and annotation.</title>
        <authorList>
            <consortium name="The Broad Institute Genomics Platform"/>
            <consortium name="The Broad Institute Genome Sequencing Center for Infectious Disease"/>
            <person name="Wu L."/>
            <person name="Ma J."/>
        </authorList>
    </citation>
    <scope>NUCLEOTIDE SEQUENCE [LARGE SCALE GENOMIC DNA]</scope>
    <source>
        <strain evidence="2">CCUG 73951</strain>
    </source>
</reference>